<reference evidence="3" key="1">
    <citation type="journal article" date="2019" name="Int. J. Syst. Evol. Microbiol.">
        <title>The Global Catalogue of Microorganisms (GCM) 10K type strain sequencing project: providing services to taxonomists for standard genome sequencing and annotation.</title>
        <authorList>
            <consortium name="The Broad Institute Genomics Platform"/>
            <consortium name="The Broad Institute Genome Sequencing Center for Infectious Disease"/>
            <person name="Wu L."/>
            <person name="Ma J."/>
        </authorList>
    </citation>
    <scope>NUCLEOTIDE SEQUENCE [LARGE SCALE GENOMIC DNA]</scope>
    <source>
        <strain evidence="3">CECT 8482</strain>
    </source>
</reference>
<feature type="domain" description="SnoaL-like" evidence="1">
    <location>
        <begin position="10"/>
        <end position="116"/>
    </location>
</feature>
<dbReference type="InterPro" id="IPR032710">
    <property type="entry name" value="NTF2-like_dom_sf"/>
</dbReference>
<evidence type="ECO:0000313" key="2">
    <source>
        <dbReference type="EMBL" id="MDN3712497.1"/>
    </source>
</evidence>
<evidence type="ECO:0000259" key="1">
    <source>
        <dbReference type="Pfam" id="PF12680"/>
    </source>
</evidence>
<protein>
    <submittedName>
        <fullName evidence="2">Nuclear transport factor 2 family protein</fullName>
    </submittedName>
</protein>
<dbReference type="SUPFAM" id="SSF54427">
    <property type="entry name" value="NTF2-like"/>
    <property type="match status" value="1"/>
</dbReference>
<accession>A0ABT8D9G2</accession>
<dbReference type="Pfam" id="PF12680">
    <property type="entry name" value="SnoaL_2"/>
    <property type="match status" value="1"/>
</dbReference>
<dbReference type="EMBL" id="JAUFRC010000001">
    <property type="protein sequence ID" value="MDN3712497.1"/>
    <property type="molecule type" value="Genomic_DNA"/>
</dbReference>
<sequence>MTQTTARKIVDQMFAAFNAKDLPGALATVSQDTLWIHHGSQKMPSVRFEGKSGAEKFFGTSFSAMKIDYFRPLTFIEQGDTVVVLGEESYVMDGIDGKLSNKWVQVYTVTNGLISKMEEFATSADPSSYMVVA</sequence>
<proteinExistence type="predicted"/>
<keyword evidence="3" id="KW-1185">Reference proteome</keyword>
<dbReference type="Proteomes" id="UP001243846">
    <property type="component" value="Unassembled WGS sequence"/>
</dbReference>
<name>A0ABT8D9G2_9RHOB</name>
<dbReference type="RefSeq" id="WP_377682808.1">
    <property type="nucleotide sequence ID" value="NZ_JBHMDZ010000001.1"/>
</dbReference>
<dbReference type="InterPro" id="IPR037401">
    <property type="entry name" value="SnoaL-like"/>
</dbReference>
<dbReference type="Gene3D" id="3.10.450.50">
    <property type="match status" value="1"/>
</dbReference>
<evidence type="ECO:0000313" key="3">
    <source>
        <dbReference type="Proteomes" id="UP001243846"/>
    </source>
</evidence>
<gene>
    <name evidence="2" type="ORF">QWZ10_13415</name>
</gene>
<organism evidence="2 3">
    <name type="scientific">Paracoccus cavernae</name>
    <dbReference type="NCBI Taxonomy" id="1571207"/>
    <lineage>
        <taxon>Bacteria</taxon>
        <taxon>Pseudomonadati</taxon>
        <taxon>Pseudomonadota</taxon>
        <taxon>Alphaproteobacteria</taxon>
        <taxon>Rhodobacterales</taxon>
        <taxon>Paracoccaceae</taxon>
        <taxon>Paracoccus</taxon>
    </lineage>
</organism>
<comment type="caution">
    <text evidence="2">The sequence shown here is derived from an EMBL/GenBank/DDBJ whole genome shotgun (WGS) entry which is preliminary data.</text>
</comment>